<sequence>MKTVTVIALLFTVALVISLAALLFFSFRTPAGEINCYTPDNSDFDTPICP</sequence>
<dbReference type="Proteomes" id="UP000316560">
    <property type="component" value="Unassembled WGS sequence"/>
</dbReference>
<name>A0A8H2PXU7_9MICO</name>
<protein>
    <submittedName>
        <fullName evidence="1">Uncharacterized protein</fullName>
    </submittedName>
</protein>
<keyword evidence="2" id="KW-1185">Reference proteome</keyword>
<reference evidence="1 2" key="1">
    <citation type="submission" date="2019-06" db="EMBL/GenBank/DDBJ databases">
        <title>Sequencing the genomes of 1000 actinobacteria strains.</title>
        <authorList>
            <person name="Klenk H.-P."/>
        </authorList>
    </citation>
    <scope>NUCLEOTIDE SEQUENCE [LARGE SCALE GENOMIC DNA]</scope>
    <source>
        <strain evidence="1 2">DSM 21947</strain>
    </source>
</reference>
<evidence type="ECO:0000313" key="2">
    <source>
        <dbReference type="Proteomes" id="UP000316560"/>
    </source>
</evidence>
<comment type="caution">
    <text evidence="1">The sequence shown here is derived from an EMBL/GenBank/DDBJ whole genome shotgun (WGS) entry which is preliminary data.</text>
</comment>
<organism evidence="1 2">
    <name type="scientific">Rhodoglobus vestalii</name>
    <dbReference type="NCBI Taxonomy" id="193384"/>
    <lineage>
        <taxon>Bacteria</taxon>
        <taxon>Bacillati</taxon>
        <taxon>Actinomycetota</taxon>
        <taxon>Actinomycetes</taxon>
        <taxon>Micrococcales</taxon>
        <taxon>Microbacteriaceae</taxon>
        <taxon>Rhodoglobus</taxon>
    </lineage>
</organism>
<gene>
    <name evidence="1" type="ORF">FB472_1215</name>
</gene>
<proteinExistence type="predicted"/>
<dbReference type="EMBL" id="VFRA01000001">
    <property type="protein sequence ID" value="TQO19644.1"/>
    <property type="molecule type" value="Genomic_DNA"/>
</dbReference>
<evidence type="ECO:0000313" key="1">
    <source>
        <dbReference type="EMBL" id="TQO19644.1"/>
    </source>
</evidence>
<accession>A0A8H2PXU7</accession>
<dbReference type="AlphaFoldDB" id="A0A8H2PXU7"/>